<dbReference type="GeneID" id="27327599"/>
<reference evidence="2 3" key="1">
    <citation type="submission" date="2015-01" db="EMBL/GenBank/DDBJ databases">
        <title>The Genome Sequence of Exophiala spinifera CBS89968.</title>
        <authorList>
            <consortium name="The Broad Institute Genomics Platform"/>
            <person name="Cuomo C."/>
            <person name="de Hoog S."/>
            <person name="Gorbushina A."/>
            <person name="Stielow B."/>
            <person name="Teixiera M."/>
            <person name="Abouelleil A."/>
            <person name="Chapman S.B."/>
            <person name="Priest M."/>
            <person name="Young S.K."/>
            <person name="Wortman J."/>
            <person name="Nusbaum C."/>
            <person name="Birren B."/>
        </authorList>
    </citation>
    <scope>NUCLEOTIDE SEQUENCE [LARGE SCALE GENOMIC DNA]</scope>
    <source>
        <strain evidence="2 3">CBS 89968</strain>
    </source>
</reference>
<dbReference type="AlphaFoldDB" id="A0A0D1YXE3"/>
<dbReference type="VEuPathDB" id="FungiDB:PV08_00516"/>
<evidence type="ECO:0000313" key="2">
    <source>
        <dbReference type="EMBL" id="KIW19941.1"/>
    </source>
</evidence>
<proteinExistence type="predicted"/>
<feature type="compositionally biased region" description="Polar residues" evidence="1">
    <location>
        <begin position="45"/>
        <end position="54"/>
    </location>
</feature>
<dbReference type="HOGENOM" id="CLU_2049730_0_0_1"/>
<gene>
    <name evidence="2" type="ORF">PV08_00516</name>
</gene>
<dbReference type="RefSeq" id="XP_016240157.1">
    <property type="nucleotide sequence ID" value="XM_016374881.1"/>
</dbReference>
<evidence type="ECO:0000313" key="3">
    <source>
        <dbReference type="Proteomes" id="UP000053328"/>
    </source>
</evidence>
<organism evidence="2 3">
    <name type="scientific">Exophiala spinifera</name>
    <dbReference type="NCBI Taxonomy" id="91928"/>
    <lineage>
        <taxon>Eukaryota</taxon>
        <taxon>Fungi</taxon>
        <taxon>Dikarya</taxon>
        <taxon>Ascomycota</taxon>
        <taxon>Pezizomycotina</taxon>
        <taxon>Eurotiomycetes</taxon>
        <taxon>Chaetothyriomycetidae</taxon>
        <taxon>Chaetothyriales</taxon>
        <taxon>Herpotrichiellaceae</taxon>
        <taxon>Exophiala</taxon>
    </lineage>
</organism>
<protein>
    <submittedName>
        <fullName evidence="2">Uncharacterized protein</fullName>
    </submittedName>
</protein>
<feature type="region of interest" description="Disordered" evidence="1">
    <location>
        <begin position="1"/>
        <end position="103"/>
    </location>
</feature>
<feature type="compositionally biased region" description="Polar residues" evidence="1">
    <location>
        <begin position="72"/>
        <end position="84"/>
    </location>
</feature>
<dbReference type="Proteomes" id="UP000053328">
    <property type="component" value="Unassembled WGS sequence"/>
</dbReference>
<accession>A0A0D1YXE3</accession>
<keyword evidence="3" id="KW-1185">Reference proteome</keyword>
<dbReference type="EMBL" id="KN847492">
    <property type="protein sequence ID" value="KIW19941.1"/>
    <property type="molecule type" value="Genomic_DNA"/>
</dbReference>
<sequence length="120" mass="12348">MASSSSSSSAPAVDVTVKDHKGQTARETTTKYGESDGAAGVTTADAKNQPSAPTKASVLVPDAAKVHEKDTAATTSTDDLFSSKSKTDWSAEGGDWEIDSEDPNYTAGDATITCCKCVIL</sequence>
<evidence type="ECO:0000256" key="1">
    <source>
        <dbReference type="SAM" id="MobiDB-lite"/>
    </source>
</evidence>
<name>A0A0D1YXE3_9EURO</name>